<evidence type="ECO:0000256" key="4">
    <source>
        <dbReference type="ARBA" id="ARBA00022801"/>
    </source>
</evidence>
<reference evidence="8 10" key="1">
    <citation type="submission" date="2024-02" db="EMBL/GenBank/DDBJ databases">
        <title>Lysobacter Genome Sequencing and Mining.</title>
        <authorList>
            <person name="Bierman J."/>
            <person name="Walker M.C."/>
        </authorList>
    </citation>
    <scope>NUCLEOTIDE SEQUENCE [LARGE SCALE GENOMIC DNA]</scope>
    <source>
        <strain evidence="8 10">PB6250</strain>
    </source>
</reference>
<dbReference type="Proteomes" id="UP001387215">
    <property type="component" value="Unassembled WGS sequence"/>
</dbReference>
<evidence type="ECO:0000256" key="6">
    <source>
        <dbReference type="SAM" id="SignalP"/>
    </source>
</evidence>
<feature type="signal peptide" evidence="6">
    <location>
        <begin position="1"/>
        <end position="22"/>
    </location>
</feature>
<evidence type="ECO:0000256" key="3">
    <source>
        <dbReference type="ARBA" id="ARBA00022723"/>
    </source>
</evidence>
<evidence type="ECO:0000313" key="9">
    <source>
        <dbReference type="EMBL" id="XCO73285.1"/>
    </source>
</evidence>
<dbReference type="EMBL" id="JBANDL010000002">
    <property type="protein sequence ID" value="MEI2454278.1"/>
    <property type="molecule type" value="Genomic_DNA"/>
</dbReference>
<dbReference type="EMBL" id="CP159925">
    <property type="protein sequence ID" value="XCO73285.1"/>
    <property type="molecule type" value="Genomic_DNA"/>
</dbReference>
<dbReference type="SMART" id="SM00849">
    <property type="entry name" value="Lactamase_B"/>
    <property type="match status" value="1"/>
</dbReference>
<dbReference type="InterPro" id="IPR036866">
    <property type="entry name" value="RibonucZ/Hydroxyglut_hydro"/>
</dbReference>
<accession>A0AAU8MMJ0</accession>
<proteinExistence type="inferred from homology"/>
<dbReference type="PANTHER" id="PTHR42978">
    <property type="entry name" value="QUORUM-QUENCHING LACTONASE YTNP-RELATED-RELATED"/>
    <property type="match status" value="1"/>
</dbReference>
<dbReference type="InterPro" id="IPR051013">
    <property type="entry name" value="MBL_superfamily_lactonases"/>
</dbReference>
<dbReference type="Pfam" id="PF00753">
    <property type="entry name" value="Lactamase_B"/>
    <property type="match status" value="1"/>
</dbReference>
<dbReference type="GO" id="GO:0016787">
    <property type="term" value="F:hydrolase activity"/>
    <property type="evidence" value="ECO:0007669"/>
    <property type="project" value="UniProtKB-KW"/>
</dbReference>
<comment type="similarity">
    <text evidence="2">Belongs to the metallo-beta-lactamase superfamily.</text>
</comment>
<evidence type="ECO:0000313" key="10">
    <source>
        <dbReference type="Proteomes" id="UP001387215"/>
    </source>
</evidence>
<sequence length="285" mass="31027">MRLRRRLAALTATLLVAAAAQAAPPSAKPSSLRVYAMDCGRIELQNMDMFSDAGEYAGQPGTMAAPCFLIVHPKGRLLWDTGLGDAIAAKPGGVLLEGMGIRFTVERTLAAQLAELGLSPSDIDYVALSHLHADHSGNLGLFPKATWVLNRTELEWASATPTPIGVDPKLFAGWRQAKLRDGNDDDDLFGDGSVRILRTPGHTPGHRVLMLRLAHFGPLVLSGDLWHTRANYQRSRVPAFNHNRADTMASFERVQRLLATHPGQVVVQHAPEDFAALPKFPAYMD</sequence>
<reference evidence="9" key="2">
    <citation type="submission" date="2024-06" db="EMBL/GenBank/DDBJ databases">
        <authorList>
            <person name="Li S."/>
        </authorList>
    </citation>
    <scope>NUCLEOTIDE SEQUENCE</scope>
    <source>
        <strain evidence="9">SR10</strain>
    </source>
</reference>
<dbReference type="InterPro" id="IPR001279">
    <property type="entry name" value="Metallo-B-lactamas"/>
</dbReference>
<dbReference type="GO" id="GO:0046872">
    <property type="term" value="F:metal ion binding"/>
    <property type="evidence" value="ECO:0007669"/>
    <property type="project" value="UniProtKB-KW"/>
</dbReference>
<keyword evidence="4" id="KW-0378">Hydrolase</keyword>
<dbReference type="RefSeq" id="WP_064746128.1">
    <property type="nucleotide sequence ID" value="NZ_CP159925.1"/>
</dbReference>
<evidence type="ECO:0000259" key="7">
    <source>
        <dbReference type="SMART" id="SM00849"/>
    </source>
</evidence>
<evidence type="ECO:0000256" key="1">
    <source>
        <dbReference type="ARBA" id="ARBA00001947"/>
    </source>
</evidence>
<keyword evidence="3" id="KW-0479">Metal-binding</keyword>
<dbReference type="AlphaFoldDB" id="A0AAU8MMJ0"/>
<dbReference type="PANTHER" id="PTHR42978:SF2">
    <property type="entry name" value="102 KBASES UNSTABLE REGION: FROM 1 TO 119443"/>
    <property type="match status" value="1"/>
</dbReference>
<keyword evidence="5" id="KW-0862">Zinc</keyword>
<comment type="cofactor">
    <cofactor evidence="1">
        <name>Zn(2+)</name>
        <dbReference type="ChEBI" id="CHEBI:29105"/>
    </cofactor>
</comment>
<name>A0AAU8MMJ0_9GAMM</name>
<protein>
    <submittedName>
        <fullName evidence="9">N-acyl homoserine lactonase family protein</fullName>
    </submittedName>
</protein>
<dbReference type="SUPFAM" id="SSF56281">
    <property type="entry name" value="Metallo-hydrolase/oxidoreductase"/>
    <property type="match status" value="1"/>
</dbReference>
<keyword evidence="10" id="KW-1185">Reference proteome</keyword>
<evidence type="ECO:0000256" key="5">
    <source>
        <dbReference type="ARBA" id="ARBA00022833"/>
    </source>
</evidence>
<dbReference type="Gene3D" id="3.60.15.10">
    <property type="entry name" value="Ribonuclease Z/Hydroxyacylglutathione hydrolase-like"/>
    <property type="match status" value="1"/>
</dbReference>
<keyword evidence="6" id="KW-0732">Signal</keyword>
<organism evidence="9">
    <name type="scientific">Lysobacter firmicutimachus</name>
    <dbReference type="NCBI Taxonomy" id="1792846"/>
    <lineage>
        <taxon>Bacteria</taxon>
        <taxon>Pseudomonadati</taxon>
        <taxon>Pseudomonadota</taxon>
        <taxon>Gammaproteobacteria</taxon>
        <taxon>Lysobacterales</taxon>
        <taxon>Lysobacteraceae</taxon>
        <taxon>Lysobacter</taxon>
    </lineage>
</organism>
<dbReference type="CDD" id="cd07729">
    <property type="entry name" value="AHL_lactonase_MBL-fold"/>
    <property type="match status" value="1"/>
</dbReference>
<gene>
    <name evidence="9" type="ORF">ABU614_12845</name>
    <name evidence="8" type="ORF">V2J18_06265</name>
</gene>
<evidence type="ECO:0000256" key="2">
    <source>
        <dbReference type="ARBA" id="ARBA00007749"/>
    </source>
</evidence>
<feature type="domain" description="Metallo-beta-lactamase" evidence="7">
    <location>
        <begin position="64"/>
        <end position="269"/>
    </location>
</feature>
<evidence type="ECO:0000313" key="8">
    <source>
        <dbReference type="EMBL" id="MEI2454278.1"/>
    </source>
</evidence>
<feature type="chain" id="PRO_5043672566" evidence="6">
    <location>
        <begin position="23"/>
        <end position="285"/>
    </location>
</feature>